<evidence type="ECO:0000256" key="2">
    <source>
        <dbReference type="ARBA" id="ARBA00022448"/>
    </source>
</evidence>
<keyword evidence="5 7" id="KW-1133">Transmembrane helix</keyword>
<evidence type="ECO:0000259" key="8">
    <source>
        <dbReference type="PROSITE" id="PS50928"/>
    </source>
</evidence>
<keyword evidence="4 7" id="KW-0812">Transmembrane</keyword>
<dbReference type="EMBL" id="NMVI01000011">
    <property type="protein sequence ID" value="OYN88834.1"/>
    <property type="molecule type" value="Genomic_DNA"/>
</dbReference>
<dbReference type="SUPFAM" id="SSF161098">
    <property type="entry name" value="MetI-like"/>
    <property type="match status" value="1"/>
</dbReference>
<accession>A0A255EB76</accession>
<feature type="transmembrane region" description="Helical" evidence="7">
    <location>
        <begin position="271"/>
        <end position="291"/>
    </location>
</feature>
<reference evidence="9 10" key="1">
    <citation type="submission" date="2017-07" db="EMBL/GenBank/DDBJ databases">
        <title>Draft whole genome sequences of clinical Proprionibacteriaceae strains.</title>
        <authorList>
            <person name="Bernier A.-M."/>
            <person name="Bernard K."/>
            <person name="Domingo M.-C."/>
        </authorList>
    </citation>
    <scope>NUCLEOTIDE SEQUENCE [LARGE SCALE GENOMIC DNA]</scope>
    <source>
        <strain evidence="9 10">NML 160184</strain>
    </source>
</reference>
<evidence type="ECO:0000256" key="4">
    <source>
        <dbReference type="ARBA" id="ARBA00022692"/>
    </source>
</evidence>
<dbReference type="InterPro" id="IPR000515">
    <property type="entry name" value="MetI-like"/>
</dbReference>
<evidence type="ECO:0000256" key="1">
    <source>
        <dbReference type="ARBA" id="ARBA00004651"/>
    </source>
</evidence>
<comment type="subcellular location">
    <subcellularLocation>
        <location evidence="1 7">Cell membrane</location>
        <topology evidence="1 7">Multi-pass membrane protein</topology>
    </subcellularLocation>
</comment>
<dbReference type="Proteomes" id="UP000216533">
    <property type="component" value="Unassembled WGS sequence"/>
</dbReference>
<name>A0A255EB76_9ACTN</name>
<protein>
    <submittedName>
        <fullName evidence="9">Sugar ABC transporter permease</fullName>
    </submittedName>
</protein>
<dbReference type="CDD" id="cd06261">
    <property type="entry name" value="TM_PBP2"/>
    <property type="match status" value="1"/>
</dbReference>
<comment type="similarity">
    <text evidence="7">Belongs to the binding-protein-dependent transport system permease family.</text>
</comment>
<dbReference type="PANTHER" id="PTHR30193">
    <property type="entry name" value="ABC TRANSPORTER PERMEASE PROTEIN"/>
    <property type="match status" value="1"/>
</dbReference>
<dbReference type="PROSITE" id="PS50928">
    <property type="entry name" value="ABC_TM1"/>
    <property type="match status" value="1"/>
</dbReference>
<dbReference type="GO" id="GO:0055085">
    <property type="term" value="P:transmembrane transport"/>
    <property type="evidence" value="ECO:0007669"/>
    <property type="project" value="InterPro"/>
</dbReference>
<comment type="caution">
    <text evidence="9">The sequence shown here is derived from an EMBL/GenBank/DDBJ whole genome shotgun (WGS) entry which is preliminary data.</text>
</comment>
<evidence type="ECO:0000256" key="7">
    <source>
        <dbReference type="RuleBase" id="RU363032"/>
    </source>
</evidence>
<dbReference type="Gene3D" id="1.10.3720.10">
    <property type="entry name" value="MetI-like"/>
    <property type="match status" value="1"/>
</dbReference>
<organism evidence="9 10">
    <name type="scientific">Parenemella sanctibonifatiensis</name>
    <dbReference type="NCBI Taxonomy" id="2016505"/>
    <lineage>
        <taxon>Bacteria</taxon>
        <taxon>Bacillati</taxon>
        <taxon>Actinomycetota</taxon>
        <taxon>Actinomycetes</taxon>
        <taxon>Propionibacteriales</taxon>
        <taxon>Propionibacteriaceae</taxon>
        <taxon>Parenemella</taxon>
    </lineage>
</organism>
<feature type="transmembrane region" description="Helical" evidence="7">
    <location>
        <begin position="158"/>
        <end position="176"/>
    </location>
</feature>
<evidence type="ECO:0000313" key="9">
    <source>
        <dbReference type="EMBL" id="OYN88834.1"/>
    </source>
</evidence>
<evidence type="ECO:0000256" key="3">
    <source>
        <dbReference type="ARBA" id="ARBA00022475"/>
    </source>
</evidence>
<feature type="transmembrane region" description="Helical" evidence="7">
    <location>
        <begin position="219"/>
        <end position="239"/>
    </location>
</feature>
<keyword evidence="3" id="KW-1003">Cell membrane</keyword>
<evidence type="ECO:0000256" key="5">
    <source>
        <dbReference type="ARBA" id="ARBA00022989"/>
    </source>
</evidence>
<proteinExistence type="inferred from homology"/>
<gene>
    <name evidence="9" type="ORF">CGZ92_03780</name>
</gene>
<dbReference type="RefSeq" id="WP_094450049.1">
    <property type="nucleotide sequence ID" value="NZ_NMVI01000011.1"/>
</dbReference>
<sequence length="300" mass="33241">MAEATTAAPPKRRPWWRSPAALFAYVFVLPYVILFTVFRLAPAIYGIALSLADVNLVGRVKFIGLENFERLFADPIFWQALLVTVIYTVIAIPLCVIIAILAASLVNRPLRGIGVYRVIFFLPVVTSAVMSGVIWKWVFSENGPISAIQVALGLDPGSWLGSTTMVLPALAVVQAWSRFGYDMLILLAGMLAIPEEYYEAAKIDRATAWQRFRHITLPLLRPALFFVLILETISSFQAFDHILVMTGGGPVRASYSLTYMIYDQGFNYSEFGYGAAAGVILLALILVISLIQNMIVGRRR</sequence>
<keyword evidence="2 7" id="KW-0813">Transport</keyword>
<feature type="transmembrane region" description="Helical" evidence="7">
    <location>
        <begin position="76"/>
        <end position="106"/>
    </location>
</feature>
<dbReference type="GO" id="GO:0005886">
    <property type="term" value="C:plasma membrane"/>
    <property type="evidence" value="ECO:0007669"/>
    <property type="project" value="UniProtKB-SubCell"/>
</dbReference>
<feature type="domain" description="ABC transmembrane type-1" evidence="8">
    <location>
        <begin position="81"/>
        <end position="292"/>
    </location>
</feature>
<dbReference type="AlphaFoldDB" id="A0A255EB76"/>
<feature type="transmembrane region" description="Helical" evidence="7">
    <location>
        <begin position="118"/>
        <end position="138"/>
    </location>
</feature>
<dbReference type="PANTHER" id="PTHR30193:SF37">
    <property type="entry name" value="INNER MEMBRANE ABC TRANSPORTER PERMEASE PROTEIN YCJO"/>
    <property type="match status" value="1"/>
</dbReference>
<dbReference type="Pfam" id="PF00528">
    <property type="entry name" value="BPD_transp_1"/>
    <property type="match status" value="1"/>
</dbReference>
<feature type="transmembrane region" description="Helical" evidence="7">
    <location>
        <begin position="20"/>
        <end position="41"/>
    </location>
</feature>
<evidence type="ECO:0000256" key="6">
    <source>
        <dbReference type="ARBA" id="ARBA00023136"/>
    </source>
</evidence>
<dbReference type="InterPro" id="IPR051393">
    <property type="entry name" value="ABC_transporter_permease"/>
</dbReference>
<keyword evidence="6 7" id="KW-0472">Membrane</keyword>
<evidence type="ECO:0000313" key="10">
    <source>
        <dbReference type="Proteomes" id="UP000216533"/>
    </source>
</evidence>
<dbReference type="InterPro" id="IPR035906">
    <property type="entry name" value="MetI-like_sf"/>
</dbReference>